<evidence type="ECO:0000313" key="1">
    <source>
        <dbReference type="EMBL" id="KAK1862832.1"/>
    </source>
</evidence>
<reference evidence="1" key="1">
    <citation type="submission" date="2019-11" db="EMBL/GenBank/DDBJ databases">
        <title>Nori genome reveals adaptations in red seaweeds to the harsh intertidal environment.</title>
        <authorList>
            <person name="Wang D."/>
            <person name="Mao Y."/>
        </authorList>
    </citation>
    <scope>NUCLEOTIDE SEQUENCE</scope>
    <source>
        <tissue evidence="1">Gametophyte</tissue>
    </source>
</reference>
<name>A0ACC3BY43_PYRYE</name>
<dbReference type="EMBL" id="CM020619">
    <property type="protein sequence ID" value="KAK1862832.1"/>
    <property type="molecule type" value="Genomic_DNA"/>
</dbReference>
<keyword evidence="2" id="KW-1185">Reference proteome</keyword>
<evidence type="ECO:0000313" key="2">
    <source>
        <dbReference type="Proteomes" id="UP000798662"/>
    </source>
</evidence>
<organism evidence="1 2">
    <name type="scientific">Pyropia yezoensis</name>
    <name type="common">Susabi-nori</name>
    <name type="synonym">Porphyra yezoensis</name>
    <dbReference type="NCBI Taxonomy" id="2788"/>
    <lineage>
        <taxon>Eukaryota</taxon>
        <taxon>Rhodophyta</taxon>
        <taxon>Bangiophyceae</taxon>
        <taxon>Bangiales</taxon>
        <taxon>Bangiaceae</taxon>
        <taxon>Pyropia</taxon>
    </lineage>
</organism>
<protein>
    <submittedName>
        <fullName evidence="1">Uncharacterized protein</fullName>
    </submittedName>
</protein>
<gene>
    <name evidence="1" type="ORF">I4F81_005399</name>
</gene>
<dbReference type="Proteomes" id="UP000798662">
    <property type="component" value="Chromosome 2"/>
</dbReference>
<accession>A0ACC3BY43</accession>
<sequence>MATHLYSCRACPLVVRLKAWSACSTLQRTKPRPIDPHASRAPSKDHASGSTGAAGSRASAPIPAVTSSSAPSAGVLNFFDRVTREQADVIDKAVLRFFVACGVPFQVAESPAFLEMLKALRPGYVARKMVPSRRQLTGLHLDAFYQELSQYVMESLSVWCERRNAVLVLDAWENVRHDHIVNLLALVNSKAIFLDSVYCGDESQSAKSQAALVQEKLTKYGGMWNFNALGTDNTASCLEMRRQVAERNPGLVSLNDQAHVSNLLISDLCKEGWVKGVIQWALVVSSYVCGHQRLLAAHNLEKSLYNQTLSSEAASEKRTAVAYLTPSTTRFLYHRDLLSACVRNRPALRNLLERNNGSELQRLVRPRDASAQDAQATFLSVAESAADARDWVAVHSMLDPVCEYLRLFDGRSAASRWCYPPRASY</sequence>
<proteinExistence type="predicted"/>
<comment type="caution">
    <text evidence="1">The sequence shown here is derived from an EMBL/GenBank/DDBJ whole genome shotgun (WGS) entry which is preliminary data.</text>
</comment>